<evidence type="ECO:0000313" key="1">
    <source>
        <dbReference type="EMBL" id="MPM98957.1"/>
    </source>
</evidence>
<accession>A0A645EAI1</accession>
<dbReference type="EMBL" id="VSSQ01045079">
    <property type="protein sequence ID" value="MPM98957.1"/>
    <property type="molecule type" value="Genomic_DNA"/>
</dbReference>
<dbReference type="AlphaFoldDB" id="A0A645EAI1"/>
<protein>
    <submittedName>
        <fullName evidence="1">Uncharacterized protein</fullName>
    </submittedName>
</protein>
<proteinExistence type="predicted"/>
<organism evidence="1">
    <name type="scientific">bioreactor metagenome</name>
    <dbReference type="NCBI Taxonomy" id="1076179"/>
    <lineage>
        <taxon>unclassified sequences</taxon>
        <taxon>metagenomes</taxon>
        <taxon>ecological metagenomes</taxon>
    </lineage>
</organism>
<comment type="caution">
    <text evidence="1">The sequence shown here is derived from an EMBL/GenBank/DDBJ whole genome shotgun (WGS) entry which is preliminary data.</text>
</comment>
<sequence>MRKLWLCDDWNTLICSNSRHDIRLRFDSDVDVDVKRACKEFINWLRLQYTFPIRVPIYLKNSMGIKSKSGEIVSATFFGPFDKSLEPYIKIAVGDYEILKKEMGKDNALASILHSIAHELSHYFQWIKNYDFLEAKFEKQAKYYASEILFDYADTRDHP</sequence>
<reference evidence="1" key="1">
    <citation type="submission" date="2019-08" db="EMBL/GenBank/DDBJ databases">
        <authorList>
            <person name="Kucharzyk K."/>
            <person name="Murdoch R.W."/>
            <person name="Higgins S."/>
            <person name="Loffler F."/>
        </authorList>
    </citation>
    <scope>NUCLEOTIDE SEQUENCE</scope>
</reference>
<gene>
    <name evidence="1" type="ORF">SDC9_146147</name>
</gene>
<name>A0A645EAI1_9ZZZZ</name>